<dbReference type="Gene3D" id="3.30.9.10">
    <property type="entry name" value="D-Amino Acid Oxidase, subunit A, domain 2"/>
    <property type="match status" value="1"/>
</dbReference>
<keyword evidence="6" id="KW-1185">Reference proteome</keyword>
<gene>
    <name evidence="5" type="ORF">QJS10_CPA16g00143</name>
</gene>
<dbReference type="EMBL" id="JAUJYO010000016">
    <property type="protein sequence ID" value="KAK1294427.1"/>
    <property type="molecule type" value="Genomic_DNA"/>
</dbReference>
<dbReference type="GO" id="GO:0016491">
    <property type="term" value="F:oxidoreductase activity"/>
    <property type="evidence" value="ECO:0007669"/>
    <property type="project" value="UniProtKB-KW"/>
</dbReference>
<reference evidence="5" key="2">
    <citation type="submission" date="2023-06" db="EMBL/GenBank/DDBJ databases">
        <authorList>
            <person name="Ma L."/>
            <person name="Liu K.-W."/>
            <person name="Li Z."/>
            <person name="Hsiao Y.-Y."/>
            <person name="Qi Y."/>
            <person name="Fu T."/>
            <person name="Tang G."/>
            <person name="Zhang D."/>
            <person name="Sun W.-H."/>
            <person name="Liu D.-K."/>
            <person name="Li Y."/>
            <person name="Chen G.-Z."/>
            <person name="Liu X.-D."/>
            <person name="Liao X.-Y."/>
            <person name="Jiang Y.-T."/>
            <person name="Yu X."/>
            <person name="Hao Y."/>
            <person name="Huang J."/>
            <person name="Zhao X.-W."/>
            <person name="Ke S."/>
            <person name="Chen Y.-Y."/>
            <person name="Wu W.-L."/>
            <person name="Hsu J.-L."/>
            <person name="Lin Y.-F."/>
            <person name="Huang M.-D."/>
            <person name="Li C.-Y."/>
            <person name="Huang L."/>
            <person name="Wang Z.-W."/>
            <person name="Zhao X."/>
            <person name="Zhong W.-Y."/>
            <person name="Peng D.-H."/>
            <person name="Ahmad S."/>
            <person name="Lan S."/>
            <person name="Zhang J.-S."/>
            <person name="Tsai W.-C."/>
            <person name="Van De Peer Y."/>
            <person name="Liu Z.-J."/>
        </authorList>
    </citation>
    <scope>NUCLEOTIDE SEQUENCE</scope>
    <source>
        <strain evidence="5">CP</strain>
        <tissue evidence="5">Leaves</tissue>
    </source>
</reference>
<evidence type="ECO:0000259" key="4">
    <source>
        <dbReference type="Pfam" id="PF01266"/>
    </source>
</evidence>
<dbReference type="Gene3D" id="3.50.50.60">
    <property type="entry name" value="FAD/NAD(P)-binding domain"/>
    <property type="match status" value="1"/>
</dbReference>
<evidence type="ECO:0000313" key="5">
    <source>
        <dbReference type="EMBL" id="KAK1294427.1"/>
    </source>
</evidence>
<protein>
    <recommendedName>
        <fullName evidence="2">FAD-dependent oxidoreductase domain-containing protein 1</fullName>
    </recommendedName>
</protein>
<evidence type="ECO:0000256" key="3">
    <source>
        <dbReference type="ARBA" id="ARBA00046185"/>
    </source>
</evidence>
<dbReference type="GO" id="GO:0005737">
    <property type="term" value="C:cytoplasm"/>
    <property type="evidence" value="ECO:0007669"/>
    <property type="project" value="TreeGrafter"/>
</dbReference>
<dbReference type="AlphaFoldDB" id="A0AAV9D2I7"/>
<dbReference type="PANTHER" id="PTHR13847">
    <property type="entry name" value="SARCOSINE DEHYDROGENASE-RELATED"/>
    <property type="match status" value="1"/>
</dbReference>
<dbReference type="Proteomes" id="UP001180020">
    <property type="component" value="Unassembled WGS sequence"/>
</dbReference>
<evidence type="ECO:0000256" key="2">
    <source>
        <dbReference type="ARBA" id="ARBA00039785"/>
    </source>
</evidence>
<accession>A0AAV9D2I7</accession>
<reference evidence="5" key="1">
    <citation type="journal article" date="2023" name="Nat. Commun.">
        <title>Diploid and tetraploid genomes of Acorus and the evolution of monocots.</title>
        <authorList>
            <person name="Ma L."/>
            <person name="Liu K.W."/>
            <person name="Li Z."/>
            <person name="Hsiao Y.Y."/>
            <person name="Qi Y."/>
            <person name="Fu T."/>
            <person name="Tang G.D."/>
            <person name="Zhang D."/>
            <person name="Sun W.H."/>
            <person name="Liu D.K."/>
            <person name="Li Y."/>
            <person name="Chen G.Z."/>
            <person name="Liu X.D."/>
            <person name="Liao X.Y."/>
            <person name="Jiang Y.T."/>
            <person name="Yu X."/>
            <person name="Hao Y."/>
            <person name="Huang J."/>
            <person name="Zhao X.W."/>
            <person name="Ke S."/>
            <person name="Chen Y.Y."/>
            <person name="Wu W.L."/>
            <person name="Hsu J.L."/>
            <person name="Lin Y.F."/>
            <person name="Huang M.D."/>
            <person name="Li C.Y."/>
            <person name="Huang L."/>
            <person name="Wang Z.W."/>
            <person name="Zhao X."/>
            <person name="Zhong W.Y."/>
            <person name="Peng D.H."/>
            <person name="Ahmad S."/>
            <person name="Lan S."/>
            <person name="Zhang J.S."/>
            <person name="Tsai W.C."/>
            <person name="Van de Peer Y."/>
            <person name="Liu Z.J."/>
        </authorList>
    </citation>
    <scope>NUCLEOTIDE SEQUENCE</scope>
    <source>
        <strain evidence="5">CP</strain>
    </source>
</reference>
<name>A0AAV9D2I7_ACOCL</name>
<keyword evidence="1" id="KW-0560">Oxidoreductase</keyword>
<proteinExistence type="predicted"/>
<evidence type="ECO:0000256" key="1">
    <source>
        <dbReference type="ARBA" id="ARBA00023002"/>
    </source>
</evidence>
<dbReference type="SUPFAM" id="SSF54373">
    <property type="entry name" value="FAD-linked reductases, C-terminal domain"/>
    <property type="match status" value="1"/>
</dbReference>
<dbReference type="InterPro" id="IPR006076">
    <property type="entry name" value="FAD-dep_OxRdtase"/>
</dbReference>
<sequence>MEAIWRPCLSPNGICTRKSGRPFHQNVHLAVGSRSTRFASSRAAAAAASGSEFDVVVVGTGIIGLTIANRFLTSSDLSVAVVDSRVPCSGATGAGQGYIWMGHKKPGSELWQLAMRSKRLWEELAETIRDQGSDPLHVLGWKRTGSLLVGRSSEELESLKERVVSLKNAGLRAEYLRGNSLRSEEPALGEVGGAALVLDDCQLDAHLTVEFILKGNRSFGLQGRYAEFFNDPVVSLCRSESSGEVEGVQTSGNILKARRAVVVAAGAWSRALMRSLLTGSNSMLDIPVKPRKGHLLIIENFNKLQLNHGVMEVGYIDHQIATQAPGSSASEPPEHEQSFSSISMTATIDMFGNLVLGSSRQFTGFNTEVDQSIVNLIWRRAREFFPVLKGSPLDLCGNKSIRIGLRPYMDGGKPIISNIPGLPTVFLATGHEGGGLCMALGTAEMVCDMVLGNPGKVDWAPFSVQERYLRLLHVAELYKWKFRNMK</sequence>
<dbReference type="PANTHER" id="PTHR13847:SF287">
    <property type="entry name" value="FAD-DEPENDENT OXIDOREDUCTASE DOMAIN-CONTAINING PROTEIN 1"/>
    <property type="match status" value="1"/>
</dbReference>
<feature type="domain" description="FAD dependent oxidoreductase" evidence="4">
    <location>
        <begin position="54"/>
        <end position="449"/>
    </location>
</feature>
<comment type="function">
    <text evidence="3">Required for the assembly of the mitochondrial membrane respiratory chain NADH dehydrogenase (Complex I). Involved in mid-late stages of complex I assembly.</text>
</comment>
<dbReference type="SUPFAM" id="SSF51905">
    <property type="entry name" value="FAD/NAD(P)-binding domain"/>
    <property type="match status" value="1"/>
</dbReference>
<dbReference type="Pfam" id="PF01266">
    <property type="entry name" value="DAO"/>
    <property type="match status" value="1"/>
</dbReference>
<dbReference type="InterPro" id="IPR036188">
    <property type="entry name" value="FAD/NAD-bd_sf"/>
</dbReference>
<organism evidence="5 6">
    <name type="scientific">Acorus calamus</name>
    <name type="common">Sweet flag</name>
    <dbReference type="NCBI Taxonomy" id="4465"/>
    <lineage>
        <taxon>Eukaryota</taxon>
        <taxon>Viridiplantae</taxon>
        <taxon>Streptophyta</taxon>
        <taxon>Embryophyta</taxon>
        <taxon>Tracheophyta</taxon>
        <taxon>Spermatophyta</taxon>
        <taxon>Magnoliopsida</taxon>
        <taxon>Liliopsida</taxon>
        <taxon>Acoraceae</taxon>
        <taxon>Acorus</taxon>
    </lineage>
</organism>
<comment type="caution">
    <text evidence="5">The sequence shown here is derived from an EMBL/GenBank/DDBJ whole genome shotgun (WGS) entry which is preliminary data.</text>
</comment>
<evidence type="ECO:0000313" key="6">
    <source>
        <dbReference type="Proteomes" id="UP001180020"/>
    </source>
</evidence>